<feature type="transmembrane region" description="Helical" evidence="1">
    <location>
        <begin position="253"/>
        <end position="272"/>
    </location>
</feature>
<dbReference type="OrthoDB" id="3038503at2759"/>
<dbReference type="AlphaFoldDB" id="A0A8H6Z000"/>
<dbReference type="InterPro" id="IPR045340">
    <property type="entry name" value="DUF6533"/>
</dbReference>
<feature type="transmembrane region" description="Helical" evidence="1">
    <location>
        <begin position="89"/>
        <end position="107"/>
    </location>
</feature>
<evidence type="ECO:0000313" key="4">
    <source>
        <dbReference type="Proteomes" id="UP000623467"/>
    </source>
</evidence>
<feature type="transmembrane region" description="Helical" evidence="1">
    <location>
        <begin position="20"/>
        <end position="39"/>
    </location>
</feature>
<sequence>MSDLEVSLPLGLVVGDARLANYFAVSAFTVLFIDFASTIDEEINFVWKRPWSIPSGLYLWNRYMTWFTVLFTLPFMFQEVTSDHIQGLASTLLFGTFDLLLALRFIVKIEPWSPRLCLSRVWMLYDRTRRMAYILFPIIAVEMISMIGILVSPQTYLYDFVHLGPALTGCYYKTSVITGLQFAFYDIPPRLVTFVMFILTIYKCIITLRQDKLADQPIINLFLREGIVWFIVVFFLYGSELVIWATARPTLDQVLVLPSIALFSLISSRILLKTRSFLSPQTNMDDDPENEENPEHEQLLPPVGVRVGWRT</sequence>
<organism evidence="3 4">
    <name type="scientific">Mycena sanguinolenta</name>
    <dbReference type="NCBI Taxonomy" id="230812"/>
    <lineage>
        <taxon>Eukaryota</taxon>
        <taxon>Fungi</taxon>
        <taxon>Dikarya</taxon>
        <taxon>Basidiomycota</taxon>
        <taxon>Agaricomycotina</taxon>
        <taxon>Agaricomycetes</taxon>
        <taxon>Agaricomycetidae</taxon>
        <taxon>Agaricales</taxon>
        <taxon>Marasmiineae</taxon>
        <taxon>Mycenaceae</taxon>
        <taxon>Mycena</taxon>
    </lineage>
</organism>
<feature type="transmembrane region" description="Helical" evidence="1">
    <location>
        <begin position="227"/>
        <end position="247"/>
    </location>
</feature>
<accession>A0A8H6Z000</accession>
<keyword evidence="1" id="KW-1133">Transmembrane helix</keyword>
<comment type="caution">
    <text evidence="3">The sequence shown here is derived from an EMBL/GenBank/DDBJ whole genome shotgun (WGS) entry which is preliminary data.</text>
</comment>
<feature type="domain" description="DUF6533" evidence="2">
    <location>
        <begin position="22"/>
        <end position="65"/>
    </location>
</feature>
<protein>
    <recommendedName>
        <fullName evidence="2">DUF6533 domain-containing protein</fullName>
    </recommendedName>
</protein>
<evidence type="ECO:0000259" key="2">
    <source>
        <dbReference type="Pfam" id="PF20151"/>
    </source>
</evidence>
<keyword evidence="1" id="KW-0812">Transmembrane</keyword>
<dbReference type="EMBL" id="JACAZH010000004">
    <property type="protein sequence ID" value="KAF7370155.1"/>
    <property type="molecule type" value="Genomic_DNA"/>
</dbReference>
<keyword evidence="1" id="KW-0472">Membrane</keyword>
<dbReference type="Pfam" id="PF20151">
    <property type="entry name" value="DUF6533"/>
    <property type="match status" value="1"/>
</dbReference>
<reference evidence="3" key="1">
    <citation type="submission" date="2020-05" db="EMBL/GenBank/DDBJ databases">
        <title>Mycena genomes resolve the evolution of fungal bioluminescence.</title>
        <authorList>
            <person name="Tsai I.J."/>
        </authorList>
    </citation>
    <scope>NUCLEOTIDE SEQUENCE</scope>
    <source>
        <strain evidence="3">160909Yilan</strain>
    </source>
</reference>
<keyword evidence="4" id="KW-1185">Reference proteome</keyword>
<evidence type="ECO:0000313" key="3">
    <source>
        <dbReference type="EMBL" id="KAF7370155.1"/>
    </source>
</evidence>
<evidence type="ECO:0000256" key="1">
    <source>
        <dbReference type="SAM" id="Phobius"/>
    </source>
</evidence>
<feature type="transmembrane region" description="Helical" evidence="1">
    <location>
        <begin position="60"/>
        <end position="77"/>
    </location>
</feature>
<proteinExistence type="predicted"/>
<name>A0A8H6Z000_9AGAR</name>
<feature type="transmembrane region" description="Helical" evidence="1">
    <location>
        <begin position="132"/>
        <end position="151"/>
    </location>
</feature>
<feature type="transmembrane region" description="Helical" evidence="1">
    <location>
        <begin position="187"/>
        <end position="206"/>
    </location>
</feature>
<gene>
    <name evidence="3" type="ORF">MSAN_00645800</name>
</gene>
<dbReference type="Proteomes" id="UP000623467">
    <property type="component" value="Unassembled WGS sequence"/>
</dbReference>